<dbReference type="CDD" id="cd01748">
    <property type="entry name" value="GATase1_IGP_Synthase"/>
    <property type="match status" value="1"/>
</dbReference>
<dbReference type="NCBIfam" id="TIGR01855">
    <property type="entry name" value="IMP_synth_hisH"/>
    <property type="match status" value="1"/>
</dbReference>
<dbReference type="Gene3D" id="3.40.50.880">
    <property type="match status" value="1"/>
</dbReference>
<evidence type="ECO:0000256" key="1">
    <source>
        <dbReference type="ARBA" id="ARBA00005091"/>
    </source>
</evidence>
<dbReference type="EMBL" id="AZEE01000025">
    <property type="protein sequence ID" value="KRK98979.1"/>
    <property type="molecule type" value="Genomic_DNA"/>
</dbReference>
<feature type="active site" description="Nucleophile" evidence="10 11">
    <location>
        <position position="79"/>
    </location>
</feature>
<dbReference type="PANTHER" id="PTHR42701:SF1">
    <property type="entry name" value="IMIDAZOLE GLYCEROL PHOSPHATE SYNTHASE SUBUNIT HISH"/>
    <property type="match status" value="1"/>
</dbReference>
<dbReference type="UniPathway" id="UPA00031">
    <property type="reaction ID" value="UER00010"/>
</dbReference>
<comment type="subcellular location">
    <subcellularLocation>
        <location evidence="10">Cytoplasm</location>
    </subcellularLocation>
</comment>
<comment type="function">
    <text evidence="10">IGPS catalyzes the conversion of PRFAR and glutamine to IGP, AICAR and glutamate. The HisH subunit catalyzes the hydrolysis of glutamine to glutamate and ammonia as part of the synthesis of IGP and AICAR. The resulting ammonia molecule is channeled to the active site of HisF.</text>
</comment>
<feature type="active site" evidence="10 11">
    <location>
        <position position="183"/>
    </location>
</feature>
<dbReference type="GO" id="GO:0000105">
    <property type="term" value="P:L-histidine biosynthetic process"/>
    <property type="evidence" value="ECO:0007669"/>
    <property type="project" value="UniProtKB-UniRule"/>
</dbReference>
<dbReference type="PROSITE" id="PS51274">
    <property type="entry name" value="GATASE_COBBQ"/>
    <property type="match status" value="1"/>
</dbReference>
<keyword evidence="5 10" id="KW-0315">Glutamine amidotransferase</keyword>
<dbReference type="PANTHER" id="PTHR42701">
    <property type="entry name" value="IMIDAZOLE GLYCEROL PHOSPHATE SYNTHASE SUBUNIT HISH"/>
    <property type="match status" value="1"/>
</dbReference>
<sequence>MIVIIDYDTGNTRNVKKALDYLNIDNVLSADSEVINQADGLILPGVGAFKKAVDALNERQLIPVIQAAAKSGMPMLGICLGMQLLFDRSFEFGETAGLGLIPGEVVAIPDDLGVKVPHMGWDQNQVTQPSVIAKGFDQEATYFVHSYYVKTSEKYTLATCDYGVTLPSIVQKDNVIGMQFHPEKSGQVGLNGLLAFKELVENGNYSRN</sequence>
<comment type="subunit">
    <text evidence="2 10">Heterodimer of HisH and HisF.</text>
</comment>
<evidence type="ECO:0000256" key="10">
    <source>
        <dbReference type="HAMAP-Rule" id="MF_00278"/>
    </source>
</evidence>
<evidence type="ECO:0000256" key="7">
    <source>
        <dbReference type="ARBA" id="ARBA00023239"/>
    </source>
</evidence>
<proteinExistence type="inferred from homology"/>
<evidence type="ECO:0000256" key="3">
    <source>
        <dbReference type="ARBA" id="ARBA00022605"/>
    </source>
</evidence>
<feature type="domain" description="Glutamine amidotransferase" evidence="12">
    <location>
        <begin position="3"/>
        <end position="188"/>
    </location>
</feature>
<keyword evidence="14" id="KW-1185">Reference proteome</keyword>
<comment type="caution">
    <text evidence="13">The sequence shown here is derived from an EMBL/GenBank/DDBJ whole genome shotgun (WGS) entry which is preliminary data.</text>
</comment>
<keyword evidence="7 10" id="KW-0456">Lyase</keyword>
<keyword evidence="10" id="KW-0963">Cytoplasm</keyword>
<dbReference type="STRING" id="1423776.FD04_GL000128"/>
<comment type="catalytic activity">
    <reaction evidence="8 10">
        <text>5-[(5-phospho-1-deoxy-D-ribulos-1-ylimino)methylamino]-1-(5-phospho-beta-D-ribosyl)imidazole-4-carboxamide + L-glutamine = D-erythro-1-(imidazol-4-yl)glycerol 3-phosphate + 5-amino-1-(5-phospho-beta-D-ribosyl)imidazole-4-carboxamide + L-glutamate + H(+)</text>
        <dbReference type="Rhea" id="RHEA:24793"/>
        <dbReference type="ChEBI" id="CHEBI:15378"/>
        <dbReference type="ChEBI" id="CHEBI:29985"/>
        <dbReference type="ChEBI" id="CHEBI:58278"/>
        <dbReference type="ChEBI" id="CHEBI:58359"/>
        <dbReference type="ChEBI" id="CHEBI:58475"/>
        <dbReference type="ChEBI" id="CHEBI:58525"/>
        <dbReference type="EC" id="4.3.2.10"/>
    </reaction>
</comment>
<evidence type="ECO:0000313" key="14">
    <source>
        <dbReference type="Proteomes" id="UP000051160"/>
    </source>
</evidence>
<dbReference type="GO" id="GO:0016829">
    <property type="term" value="F:lyase activity"/>
    <property type="evidence" value="ECO:0007669"/>
    <property type="project" value="UniProtKB-KW"/>
</dbReference>
<evidence type="ECO:0000256" key="5">
    <source>
        <dbReference type="ARBA" id="ARBA00022962"/>
    </source>
</evidence>
<dbReference type="Pfam" id="PF00117">
    <property type="entry name" value="GATase"/>
    <property type="match status" value="1"/>
</dbReference>
<dbReference type="InterPro" id="IPR029062">
    <property type="entry name" value="Class_I_gatase-like"/>
</dbReference>
<dbReference type="GO" id="GO:0005737">
    <property type="term" value="C:cytoplasm"/>
    <property type="evidence" value="ECO:0007669"/>
    <property type="project" value="UniProtKB-SubCell"/>
</dbReference>
<dbReference type="SUPFAM" id="SSF52317">
    <property type="entry name" value="Class I glutamine amidotransferase-like"/>
    <property type="match status" value="1"/>
</dbReference>
<dbReference type="EC" id="4.3.2.10" evidence="10"/>
<dbReference type="RefSeq" id="WP_056946658.1">
    <property type="nucleotide sequence ID" value="NZ_AZEE01000025.1"/>
</dbReference>
<dbReference type="InterPro" id="IPR017926">
    <property type="entry name" value="GATASE"/>
</dbReference>
<name>A0A0R1LZC3_9LACO</name>
<dbReference type="AlphaFoldDB" id="A0A0R1LZC3"/>
<evidence type="ECO:0000256" key="11">
    <source>
        <dbReference type="PIRSR" id="PIRSR000495-1"/>
    </source>
</evidence>
<evidence type="ECO:0000256" key="6">
    <source>
        <dbReference type="ARBA" id="ARBA00023102"/>
    </source>
</evidence>
<dbReference type="PIRSF" id="PIRSF000495">
    <property type="entry name" value="Amidotransf_hisH"/>
    <property type="match status" value="1"/>
</dbReference>
<accession>A0A0R1LZC3</accession>
<evidence type="ECO:0000256" key="4">
    <source>
        <dbReference type="ARBA" id="ARBA00022801"/>
    </source>
</evidence>
<dbReference type="OrthoDB" id="9807137at2"/>
<evidence type="ECO:0000256" key="2">
    <source>
        <dbReference type="ARBA" id="ARBA00011152"/>
    </source>
</evidence>
<dbReference type="PATRIC" id="fig|1423776.4.peg.125"/>
<protein>
    <recommendedName>
        <fullName evidence="10">Imidazole glycerol phosphate synthase subunit HisH</fullName>
        <ecNumber evidence="10">4.3.2.10</ecNumber>
    </recommendedName>
    <alternativeName>
        <fullName evidence="10">IGP synthase glutaminase subunit</fullName>
        <ecNumber evidence="10">3.5.1.2</ecNumber>
    </alternativeName>
    <alternativeName>
        <fullName evidence="10">IGP synthase subunit HisH</fullName>
    </alternativeName>
    <alternativeName>
        <fullName evidence="10">ImGP synthase subunit HisH</fullName>
        <shortName evidence="10">IGPS subunit HisH</shortName>
    </alternativeName>
</protein>
<dbReference type="HAMAP" id="MF_00278">
    <property type="entry name" value="HisH"/>
    <property type="match status" value="1"/>
</dbReference>
<dbReference type="PROSITE" id="PS51273">
    <property type="entry name" value="GATASE_TYPE_1"/>
    <property type="match status" value="1"/>
</dbReference>
<dbReference type="GO" id="GO:0000107">
    <property type="term" value="F:imidazoleglycerol-phosphate synthase activity"/>
    <property type="evidence" value="ECO:0007669"/>
    <property type="project" value="UniProtKB-UniRule"/>
</dbReference>
<gene>
    <name evidence="10" type="primary">hisH</name>
    <name evidence="13" type="ORF">FD04_GL000128</name>
</gene>
<keyword evidence="6 10" id="KW-0368">Histidine biosynthesis</keyword>
<dbReference type="GO" id="GO:0004359">
    <property type="term" value="F:glutaminase activity"/>
    <property type="evidence" value="ECO:0007669"/>
    <property type="project" value="UniProtKB-EC"/>
</dbReference>
<comment type="catalytic activity">
    <reaction evidence="9 10">
        <text>L-glutamine + H2O = L-glutamate + NH4(+)</text>
        <dbReference type="Rhea" id="RHEA:15889"/>
        <dbReference type="ChEBI" id="CHEBI:15377"/>
        <dbReference type="ChEBI" id="CHEBI:28938"/>
        <dbReference type="ChEBI" id="CHEBI:29985"/>
        <dbReference type="ChEBI" id="CHEBI:58359"/>
        <dbReference type="EC" id="3.5.1.2"/>
    </reaction>
</comment>
<keyword evidence="3 10" id="KW-0028">Amino-acid biosynthesis</keyword>
<feature type="active site" evidence="10 11">
    <location>
        <position position="181"/>
    </location>
</feature>
<evidence type="ECO:0000313" key="13">
    <source>
        <dbReference type="EMBL" id="KRK98979.1"/>
    </source>
</evidence>
<comment type="pathway">
    <text evidence="1 10">Amino-acid biosynthesis; L-histidine biosynthesis; L-histidine from 5-phospho-alpha-D-ribose 1-diphosphate: step 5/9.</text>
</comment>
<dbReference type="InterPro" id="IPR010139">
    <property type="entry name" value="Imidazole-glycPsynth_HisH"/>
</dbReference>
<reference evidence="13 14" key="1">
    <citation type="journal article" date="2015" name="Genome Announc.">
        <title>Expanding the biotechnology potential of lactobacilli through comparative genomics of 213 strains and associated genera.</title>
        <authorList>
            <person name="Sun Z."/>
            <person name="Harris H.M."/>
            <person name="McCann A."/>
            <person name="Guo C."/>
            <person name="Argimon S."/>
            <person name="Zhang W."/>
            <person name="Yang X."/>
            <person name="Jeffery I.B."/>
            <person name="Cooney J.C."/>
            <person name="Kagawa T.F."/>
            <person name="Liu W."/>
            <person name="Song Y."/>
            <person name="Salvetti E."/>
            <person name="Wrobel A."/>
            <person name="Rasinkangas P."/>
            <person name="Parkhill J."/>
            <person name="Rea M.C."/>
            <person name="O'Sullivan O."/>
            <person name="Ritari J."/>
            <person name="Douillard F.P."/>
            <person name="Paul Ross R."/>
            <person name="Yang R."/>
            <person name="Briner A.E."/>
            <person name="Felis G.E."/>
            <person name="de Vos W.M."/>
            <person name="Barrangou R."/>
            <person name="Klaenhammer T.R."/>
            <person name="Caufield P.W."/>
            <person name="Cui Y."/>
            <person name="Zhang H."/>
            <person name="O'Toole P.W."/>
        </authorList>
    </citation>
    <scope>NUCLEOTIDE SEQUENCE [LARGE SCALE GENOMIC DNA]</scope>
    <source>
        <strain evidence="13 14">DSM 19909</strain>
    </source>
</reference>
<evidence type="ECO:0000256" key="8">
    <source>
        <dbReference type="ARBA" id="ARBA00047838"/>
    </source>
</evidence>
<dbReference type="EC" id="3.5.1.2" evidence="10"/>
<evidence type="ECO:0000256" key="9">
    <source>
        <dbReference type="ARBA" id="ARBA00049534"/>
    </source>
</evidence>
<keyword evidence="4 10" id="KW-0378">Hydrolase</keyword>
<evidence type="ECO:0000259" key="12">
    <source>
        <dbReference type="Pfam" id="PF00117"/>
    </source>
</evidence>
<organism evidence="13 14">
    <name type="scientific">Secundilactobacillus odoratitofui DSM 19909 = JCM 15043</name>
    <dbReference type="NCBI Taxonomy" id="1423776"/>
    <lineage>
        <taxon>Bacteria</taxon>
        <taxon>Bacillati</taxon>
        <taxon>Bacillota</taxon>
        <taxon>Bacilli</taxon>
        <taxon>Lactobacillales</taxon>
        <taxon>Lactobacillaceae</taxon>
        <taxon>Secundilactobacillus</taxon>
    </lineage>
</organism>
<dbReference type="Proteomes" id="UP000051160">
    <property type="component" value="Unassembled WGS sequence"/>
</dbReference>